<sequence length="180" mass="19807">MSCEEGGPPTKNTPKPHRTPSKPKYQRTHDATHPLKPDLVASDVLNGFPMYWPSWNNMLEAFKVYIPTFLVSNQHPMITPNKQIVAANARAAEWKVKMGNSTKTTGGTLLGEAGGKYSCTFLCTHAMLYEKKSAGKKVYSKVRSTTCTARVNVTLTLQPSGEGYHLVIKSGAHDHPLTVH</sequence>
<gene>
    <name evidence="2" type="ORF">PHMEG_00017827</name>
</gene>
<dbReference type="Proteomes" id="UP000198211">
    <property type="component" value="Unassembled WGS sequence"/>
</dbReference>
<dbReference type="EMBL" id="NBNE01002780">
    <property type="protein sequence ID" value="OWZ09464.1"/>
    <property type="molecule type" value="Genomic_DNA"/>
</dbReference>
<feature type="region of interest" description="Disordered" evidence="1">
    <location>
        <begin position="1"/>
        <end position="33"/>
    </location>
</feature>
<evidence type="ECO:0000256" key="1">
    <source>
        <dbReference type="SAM" id="MobiDB-lite"/>
    </source>
</evidence>
<comment type="caution">
    <text evidence="2">The sequence shown here is derived from an EMBL/GenBank/DDBJ whole genome shotgun (WGS) entry which is preliminary data.</text>
</comment>
<protein>
    <submittedName>
        <fullName evidence="2">Uncharacterized protein</fullName>
    </submittedName>
</protein>
<feature type="compositionally biased region" description="Basic residues" evidence="1">
    <location>
        <begin position="14"/>
        <end position="26"/>
    </location>
</feature>
<keyword evidence="3" id="KW-1185">Reference proteome</keyword>
<name>A0A225VWC0_9STRA</name>
<accession>A0A225VWC0</accession>
<evidence type="ECO:0000313" key="3">
    <source>
        <dbReference type="Proteomes" id="UP000198211"/>
    </source>
</evidence>
<organism evidence="2 3">
    <name type="scientific">Phytophthora megakarya</name>
    <dbReference type="NCBI Taxonomy" id="4795"/>
    <lineage>
        <taxon>Eukaryota</taxon>
        <taxon>Sar</taxon>
        <taxon>Stramenopiles</taxon>
        <taxon>Oomycota</taxon>
        <taxon>Peronosporomycetes</taxon>
        <taxon>Peronosporales</taxon>
        <taxon>Peronosporaceae</taxon>
        <taxon>Phytophthora</taxon>
    </lineage>
</organism>
<proteinExistence type="predicted"/>
<evidence type="ECO:0000313" key="2">
    <source>
        <dbReference type="EMBL" id="OWZ09464.1"/>
    </source>
</evidence>
<dbReference type="AlphaFoldDB" id="A0A225VWC0"/>
<reference evidence="3" key="1">
    <citation type="submission" date="2017-03" db="EMBL/GenBank/DDBJ databases">
        <title>Phytopthora megakarya and P. palmivora, two closely related causual agents of cacao black pod achieved similar genome size and gene model numbers by different mechanisms.</title>
        <authorList>
            <person name="Ali S."/>
            <person name="Shao J."/>
            <person name="Larry D.J."/>
            <person name="Kronmiller B."/>
            <person name="Shen D."/>
            <person name="Strem M.D."/>
            <person name="Melnick R.L."/>
            <person name="Guiltinan M.J."/>
            <person name="Tyler B.M."/>
            <person name="Meinhardt L.W."/>
            <person name="Bailey B.A."/>
        </authorList>
    </citation>
    <scope>NUCLEOTIDE SEQUENCE [LARGE SCALE GENOMIC DNA]</scope>
    <source>
        <strain evidence="3">zdho120</strain>
    </source>
</reference>